<dbReference type="SUPFAM" id="SSF53187">
    <property type="entry name" value="Zn-dependent exopeptidases"/>
    <property type="match status" value="1"/>
</dbReference>
<reference evidence="6 7" key="1">
    <citation type="submission" date="2023-11" db="EMBL/GenBank/DDBJ databases">
        <title>MicrobeMod: A computational toolkit for identifying prokaryotic methylation and restriction-modification with nanopore sequencing.</title>
        <authorList>
            <person name="Crits-Christoph A."/>
            <person name="Kang S.C."/>
            <person name="Lee H."/>
            <person name="Ostrov N."/>
        </authorList>
    </citation>
    <scope>NUCLEOTIDE SEQUENCE [LARGE SCALE GENOMIC DNA]</scope>
    <source>
        <strain evidence="6 7">DSMZ 16071</strain>
    </source>
</reference>
<gene>
    <name evidence="4" type="primary">argE'</name>
    <name evidence="6" type="ORF">SR900_11900</name>
</gene>
<protein>
    <recommendedName>
        <fullName evidence="4">N-acetyl-L-citrulline deacetylase</fullName>
        <shortName evidence="4">ACDase</shortName>
        <shortName evidence="4">Acetylcitrulline deacetylase</shortName>
        <ecNumber evidence="4">3.5.1.-</ecNumber>
    </recommendedName>
</protein>
<dbReference type="PANTHER" id="PTHR43808">
    <property type="entry name" value="ACETYLORNITHINE DEACETYLASE"/>
    <property type="match status" value="1"/>
</dbReference>
<evidence type="ECO:0000256" key="2">
    <source>
        <dbReference type="ARBA" id="ARBA00022801"/>
    </source>
</evidence>
<dbReference type="Pfam" id="PF01546">
    <property type="entry name" value="Peptidase_M20"/>
    <property type="match status" value="1"/>
</dbReference>
<dbReference type="GO" id="GO:0008777">
    <property type="term" value="F:acetylornithine deacetylase activity"/>
    <property type="evidence" value="ECO:0007669"/>
    <property type="project" value="UniProtKB-EC"/>
</dbReference>
<dbReference type="InterPro" id="IPR050072">
    <property type="entry name" value="Peptidase_M20A"/>
</dbReference>
<dbReference type="Gene3D" id="3.40.630.10">
    <property type="entry name" value="Zn peptidases"/>
    <property type="match status" value="1"/>
</dbReference>
<dbReference type="Pfam" id="PF07687">
    <property type="entry name" value="M20_dimer"/>
    <property type="match status" value="1"/>
</dbReference>
<feature type="binding site" evidence="4">
    <location>
        <position position="113"/>
    </location>
    <ligand>
        <name>Co(2+)</name>
        <dbReference type="ChEBI" id="CHEBI:48828"/>
    </ligand>
</feature>
<comment type="cofactor">
    <cofactor evidence="4">
        <name>Co(2+)</name>
        <dbReference type="ChEBI" id="CHEBI:48828"/>
    </cofactor>
    <text evidence="4">Binds 1 Co(2+) ion per subunit.</text>
</comment>
<comment type="catalytic activity">
    <reaction evidence="4">
        <text>N(2)-acetyl-L-citrulline + H2O = L-citrulline + acetate</text>
        <dbReference type="Rhea" id="RHEA:61092"/>
        <dbReference type="ChEBI" id="CHEBI:15377"/>
        <dbReference type="ChEBI" id="CHEBI:30089"/>
        <dbReference type="ChEBI" id="CHEBI:57743"/>
        <dbReference type="ChEBI" id="CHEBI:58765"/>
    </reaction>
</comment>
<dbReference type="Gene3D" id="3.30.70.360">
    <property type="match status" value="1"/>
</dbReference>
<keyword evidence="2 4" id="KW-0378">Hydrolase</keyword>
<keyword evidence="4" id="KW-0028">Amino-acid biosynthesis</keyword>
<feature type="binding site" evidence="4">
    <location>
        <position position="82"/>
    </location>
    <ligand>
        <name>Co(2+)</name>
        <dbReference type="ChEBI" id="CHEBI:48828"/>
    </ligand>
</feature>
<comment type="function">
    <text evidence="4">Catalyzes the deacetylation of N-acetyl-L-citrulline to produce L-citrulline. This is a step in an alternative arginine biosynthesis pathway.</text>
</comment>
<comment type="pathway">
    <text evidence="4">Amino-acid biosynthesis; L-arginine biosynthesis.</text>
</comment>
<dbReference type="RefSeq" id="WP_018625212.1">
    <property type="nucleotide sequence ID" value="NZ_CP140158.1"/>
</dbReference>
<feature type="domain" description="Peptidase M20 dimerisation" evidence="5">
    <location>
        <begin position="174"/>
        <end position="276"/>
    </location>
</feature>
<dbReference type="PANTHER" id="PTHR43808:SF31">
    <property type="entry name" value="N-ACETYL-L-CITRULLINE DEACETYLASE"/>
    <property type="match status" value="1"/>
</dbReference>
<accession>A0ABZ0X456</accession>
<sequence length="379" mass="41336">MNNFTNKKNVNSDLLLEKTLLHLKALVGFDTTNPPRKIAESGIVEYLCQQLKDANVEVMNYGEGSINVYAVKGKPKYLFNFHIDTVPVALGWDSDPFTLIVKLGKAYGLGCCDTKGAAACFLACVEQGLDDYAVLFSSDEEYGNSLCVKSFLQQTHDYDGVIVAEPTQCKAVLAHRGVATAEITFKATSGHSSEARALKDNAIHQAASWMTQALEWATAELQCSFENLQGVCLNLGKIEGGIKPNIIASDVTLQMGIRPLPGDVPEQKLQEMVSSIEISQPVTVTPKFIAPSFPSTKSKEHSEHPKTDNEELAKTLGLEVSPAVNFWTEAALFSEAGYQAIVYGPGNIDKAHTANEWVALNDLETVVTNYWRILGNDKS</sequence>
<dbReference type="InterPro" id="IPR011650">
    <property type="entry name" value="Peptidase_M20_dimer"/>
</dbReference>
<dbReference type="EMBL" id="CP140158">
    <property type="protein sequence ID" value="WQG85164.1"/>
    <property type="molecule type" value="Genomic_DNA"/>
</dbReference>
<evidence type="ECO:0000256" key="3">
    <source>
        <dbReference type="ARBA" id="ARBA00023285"/>
    </source>
</evidence>
<name>A0ABZ0X456_9GAMM</name>
<dbReference type="InterPro" id="IPR036264">
    <property type="entry name" value="Bact_exopeptidase_dim_dom"/>
</dbReference>
<proteinExistence type="inferred from homology"/>
<keyword evidence="4" id="KW-0055">Arginine biosynthesis</keyword>
<dbReference type="EC" id="3.5.1.-" evidence="4"/>
<keyword evidence="7" id="KW-1185">Reference proteome</keyword>
<organism evidence="6 7">
    <name type="scientific">Kangiella aquimarina</name>
    <dbReference type="NCBI Taxonomy" id="261965"/>
    <lineage>
        <taxon>Bacteria</taxon>
        <taxon>Pseudomonadati</taxon>
        <taxon>Pseudomonadota</taxon>
        <taxon>Gammaproteobacteria</taxon>
        <taxon>Kangiellales</taxon>
        <taxon>Kangiellaceae</taxon>
        <taxon>Kangiella</taxon>
    </lineage>
</organism>
<evidence type="ECO:0000256" key="4">
    <source>
        <dbReference type="HAMAP-Rule" id="MF_02236"/>
    </source>
</evidence>
<comment type="similarity">
    <text evidence="4">Belongs to the peptidase M20A family. N-acetylcitrulline deacetylase subfamily.</text>
</comment>
<dbReference type="InterPro" id="IPR002933">
    <property type="entry name" value="Peptidase_M20"/>
</dbReference>
<dbReference type="HAMAP" id="MF_02236">
    <property type="entry name" value="ACDase"/>
    <property type="match status" value="1"/>
</dbReference>
<dbReference type="NCBIfam" id="NF006439">
    <property type="entry name" value="PRK08737.1"/>
    <property type="match status" value="1"/>
</dbReference>
<dbReference type="SUPFAM" id="SSF55031">
    <property type="entry name" value="Bacterial exopeptidase dimerisation domain"/>
    <property type="match status" value="1"/>
</dbReference>
<evidence type="ECO:0000256" key="1">
    <source>
        <dbReference type="ARBA" id="ARBA00022723"/>
    </source>
</evidence>
<feature type="binding site" evidence="4">
    <location>
        <position position="165"/>
    </location>
    <ligand>
        <name>Co(2+)</name>
        <dbReference type="ChEBI" id="CHEBI:48828"/>
    </ligand>
</feature>
<dbReference type="InterPro" id="IPR043697">
    <property type="entry name" value="ACDase_ArgE'-like"/>
</dbReference>
<keyword evidence="3 4" id="KW-0170">Cobalt</keyword>
<keyword evidence="1 4" id="KW-0479">Metal-binding</keyword>
<evidence type="ECO:0000259" key="5">
    <source>
        <dbReference type="Pfam" id="PF07687"/>
    </source>
</evidence>
<evidence type="ECO:0000313" key="6">
    <source>
        <dbReference type="EMBL" id="WQG85164.1"/>
    </source>
</evidence>
<evidence type="ECO:0000313" key="7">
    <source>
        <dbReference type="Proteomes" id="UP001324185"/>
    </source>
</evidence>
<feature type="active site" description="Proton donor/acceptor" evidence="4">
    <location>
        <position position="140"/>
    </location>
</feature>
<dbReference type="Proteomes" id="UP001324185">
    <property type="component" value="Chromosome"/>
</dbReference>